<dbReference type="Proteomes" id="UP000075398">
    <property type="component" value="Unassembled WGS sequence"/>
</dbReference>
<accession>A0A150J9E0</accession>
<evidence type="ECO:0000256" key="1">
    <source>
        <dbReference type="ARBA" id="ARBA00010203"/>
    </source>
</evidence>
<evidence type="ECO:0000259" key="9">
    <source>
        <dbReference type="Pfam" id="PF01555"/>
    </source>
</evidence>
<reference evidence="10 11" key="1">
    <citation type="journal article" date="2016" name="ISME J.">
        <title>Chasing the elusive Euryarchaeota class WSA2: genomes reveal a uniquely fastidious methyl-reducing methanogen.</title>
        <authorList>
            <person name="Nobu M.K."/>
            <person name="Narihiro T."/>
            <person name="Kuroda K."/>
            <person name="Mei R."/>
            <person name="Liu W.T."/>
        </authorList>
    </citation>
    <scope>NUCLEOTIDE SEQUENCE [LARGE SCALE GENOMIC DNA]</scope>
    <source>
        <strain evidence="10">U1lsi0528_Bin055</strain>
    </source>
</reference>
<dbReference type="InterPro" id="IPR002941">
    <property type="entry name" value="DNA_methylase_N4/N6"/>
</dbReference>
<dbReference type="PANTHER" id="PTHR13370:SF3">
    <property type="entry name" value="TRNA (GUANINE(10)-N2)-METHYLTRANSFERASE HOMOLOG"/>
    <property type="match status" value="1"/>
</dbReference>
<evidence type="ECO:0000256" key="2">
    <source>
        <dbReference type="ARBA" id="ARBA00022603"/>
    </source>
</evidence>
<dbReference type="Pfam" id="PF01555">
    <property type="entry name" value="N6_N4_Mtase"/>
    <property type="match status" value="1"/>
</dbReference>
<dbReference type="EC" id="2.1.1.113" evidence="8"/>
<dbReference type="GO" id="GO:0008170">
    <property type="term" value="F:N-methyltransferase activity"/>
    <property type="evidence" value="ECO:0007669"/>
    <property type="project" value="InterPro"/>
</dbReference>
<dbReference type="InterPro" id="IPR029063">
    <property type="entry name" value="SAM-dependent_MTases_sf"/>
</dbReference>
<dbReference type="PRINTS" id="PR00508">
    <property type="entry name" value="S21N4MTFRASE"/>
</dbReference>
<dbReference type="PATRIC" id="fig|1705409.3.peg.16"/>
<evidence type="ECO:0000313" key="11">
    <source>
        <dbReference type="Proteomes" id="UP000075398"/>
    </source>
</evidence>
<dbReference type="GO" id="GO:0009007">
    <property type="term" value="F:site-specific DNA-methyltransferase (adenine-specific) activity"/>
    <property type="evidence" value="ECO:0007669"/>
    <property type="project" value="TreeGrafter"/>
</dbReference>
<proteinExistence type="inferred from homology"/>
<dbReference type="GO" id="GO:0003677">
    <property type="term" value="F:DNA binding"/>
    <property type="evidence" value="ECO:0007669"/>
    <property type="project" value="UniProtKB-KW"/>
</dbReference>
<dbReference type="EMBL" id="LNGC01000001">
    <property type="protein sequence ID" value="KYC53816.1"/>
    <property type="molecule type" value="Genomic_DNA"/>
</dbReference>
<dbReference type="GO" id="GO:0015667">
    <property type="term" value="F:site-specific DNA-methyltransferase (cytosine-N4-specific) activity"/>
    <property type="evidence" value="ECO:0007669"/>
    <property type="project" value="UniProtKB-EC"/>
</dbReference>
<dbReference type="GO" id="GO:0009307">
    <property type="term" value="P:DNA restriction-modification system"/>
    <property type="evidence" value="ECO:0007669"/>
    <property type="project" value="UniProtKB-KW"/>
</dbReference>
<comment type="similarity">
    <text evidence="1">Belongs to the N(4)/N(6)-methyltransferase family. N(4) subfamily.</text>
</comment>
<feature type="domain" description="DNA methylase N-4/N-6" evidence="9">
    <location>
        <begin position="19"/>
        <end position="241"/>
    </location>
</feature>
<dbReference type="InterPro" id="IPR001091">
    <property type="entry name" value="RM_Methyltransferase"/>
</dbReference>
<dbReference type="GO" id="GO:0032259">
    <property type="term" value="P:methylation"/>
    <property type="evidence" value="ECO:0007669"/>
    <property type="project" value="UniProtKB-KW"/>
</dbReference>
<evidence type="ECO:0000256" key="4">
    <source>
        <dbReference type="ARBA" id="ARBA00022691"/>
    </source>
</evidence>
<keyword evidence="4 8" id="KW-0949">S-adenosyl-L-methionine</keyword>
<evidence type="ECO:0000256" key="6">
    <source>
        <dbReference type="ARBA" id="ARBA00023125"/>
    </source>
</evidence>
<keyword evidence="5 8" id="KW-0680">Restriction system</keyword>
<organism evidence="10 11">
    <name type="scientific">Candidatus Methanofastidiosum methylothiophilum</name>
    <dbReference type="NCBI Taxonomy" id="1705564"/>
    <lineage>
        <taxon>Archaea</taxon>
        <taxon>Methanobacteriati</taxon>
        <taxon>Methanobacteriota</taxon>
        <taxon>Stenosarchaea group</taxon>
        <taxon>Candidatus Methanofastidiosia</taxon>
        <taxon>Candidatus Methanofastidiosales</taxon>
        <taxon>Candidatus Methanofastidiosaceae</taxon>
        <taxon>Candidatus Methanofastidiosum</taxon>
    </lineage>
</organism>
<dbReference type="GO" id="GO:0005737">
    <property type="term" value="C:cytoplasm"/>
    <property type="evidence" value="ECO:0007669"/>
    <property type="project" value="TreeGrafter"/>
</dbReference>
<gene>
    <name evidence="10" type="primary">mjaVM_1</name>
    <name evidence="10" type="ORF">AMQ22_00015</name>
</gene>
<sequence length="256" mass="30041">MVFNEDCKNFLPLIQDKKIQLIITSPPYNIGKEYDDNLDLEEYKEQQAKIIKECVRTLKDTGSICWQVGTYVKGKKRIPLDIYLFNIFTDLGLKFQNRIIWTFDYGLHSNNRFSGRYETVLWFTKTDDYIFNLDLVRIPQKYPRKKHFKGDKKGKYSCNPLGKNPGDVWYIPNVVHNHPEKTEHPCQFPEALIERLVLSLSNEKDMVLDPFAGSGTVGVVCEKYNREGVLIEKEPKYCDIIDNRLRKYVEQSKLEV</sequence>
<dbReference type="PROSITE" id="PS00093">
    <property type="entry name" value="N4_MTASE"/>
    <property type="match status" value="1"/>
</dbReference>
<keyword evidence="6" id="KW-0238">DNA-binding</keyword>
<evidence type="ECO:0000256" key="3">
    <source>
        <dbReference type="ARBA" id="ARBA00022679"/>
    </source>
</evidence>
<dbReference type="InterPro" id="IPR017985">
    <property type="entry name" value="MeTrfase_CN4_CS"/>
</dbReference>
<dbReference type="PANTHER" id="PTHR13370">
    <property type="entry name" value="RNA METHYLASE-RELATED"/>
    <property type="match status" value="1"/>
</dbReference>
<dbReference type="Gene3D" id="3.40.50.150">
    <property type="entry name" value="Vaccinia Virus protein VP39"/>
    <property type="match status" value="1"/>
</dbReference>
<keyword evidence="2 8" id="KW-0489">Methyltransferase</keyword>
<comment type="catalytic activity">
    <reaction evidence="7 8">
        <text>a 2'-deoxycytidine in DNA + S-adenosyl-L-methionine = an N(4)-methyl-2'-deoxycytidine in DNA + S-adenosyl-L-homocysteine + H(+)</text>
        <dbReference type="Rhea" id="RHEA:16857"/>
        <dbReference type="Rhea" id="RHEA-COMP:11369"/>
        <dbReference type="Rhea" id="RHEA-COMP:13674"/>
        <dbReference type="ChEBI" id="CHEBI:15378"/>
        <dbReference type="ChEBI" id="CHEBI:57856"/>
        <dbReference type="ChEBI" id="CHEBI:59789"/>
        <dbReference type="ChEBI" id="CHEBI:85452"/>
        <dbReference type="ChEBI" id="CHEBI:137933"/>
        <dbReference type="EC" id="2.1.1.113"/>
    </reaction>
</comment>
<dbReference type="SUPFAM" id="SSF53335">
    <property type="entry name" value="S-adenosyl-L-methionine-dependent methyltransferases"/>
    <property type="match status" value="1"/>
</dbReference>
<evidence type="ECO:0000256" key="8">
    <source>
        <dbReference type="RuleBase" id="RU362026"/>
    </source>
</evidence>
<evidence type="ECO:0000256" key="7">
    <source>
        <dbReference type="ARBA" id="ARBA00049120"/>
    </source>
</evidence>
<protein>
    <recommendedName>
        <fullName evidence="8">Type II methyltransferase</fullName>
        <ecNumber evidence="8">2.1.1.113</ecNumber>
    </recommendedName>
    <alternativeName>
        <fullName evidence="8">N-4 cytosine-specific methyltransferase</fullName>
    </alternativeName>
</protein>
<evidence type="ECO:0000313" key="10">
    <source>
        <dbReference type="EMBL" id="KYC53816.1"/>
    </source>
</evidence>
<comment type="caution">
    <text evidence="10">The sequence shown here is derived from an EMBL/GenBank/DDBJ whole genome shotgun (WGS) entry which is preliminary data.</text>
</comment>
<evidence type="ECO:0000256" key="5">
    <source>
        <dbReference type="ARBA" id="ARBA00022747"/>
    </source>
</evidence>
<dbReference type="AlphaFoldDB" id="A0A150J9E0"/>
<name>A0A150J9E0_9EURY</name>
<keyword evidence="3 10" id="KW-0808">Transferase</keyword>